<evidence type="ECO:0000256" key="1">
    <source>
        <dbReference type="ARBA" id="ARBA00022448"/>
    </source>
</evidence>
<dbReference type="CDD" id="cd03230">
    <property type="entry name" value="ABC_DR_subfamily_A"/>
    <property type="match status" value="1"/>
</dbReference>
<dbReference type="PROSITE" id="PS50893">
    <property type="entry name" value="ABC_TRANSPORTER_2"/>
    <property type="match status" value="1"/>
</dbReference>
<dbReference type="PANTHER" id="PTHR42939">
    <property type="entry name" value="ABC TRANSPORTER ATP-BINDING PROTEIN ALBC-RELATED"/>
    <property type="match status" value="1"/>
</dbReference>
<dbReference type="AlphaFoldDB" id="A0A381FKQ9"/>
<evidence type="ECO:0000256" key="3">
    <source>
        <dbReference type="ARBA" id="ARBA00022840"/>
    </source>
</evidence>
<dbReference type="InterPro" id="IPR017871">
    <property type="entry name" value="ABC_transporter-like_CS"/>
</dbReference>
<accession>A0A381FKQ9</accession>
<name>A0A381FKQ9_9FLAO</name>
<dbReference type="PROSITE" id="PS00211">
    <property type="entry name" value="ABC_TRANSPORTER_1"/>
    <property type="match status" value="1"/>
</dbReference>
<dbReference type="Pfam" id="PF00005">
    <property type="entry name" value="ABC_tran"/>
    <property type="match status" value="1"/>
</dbReference>
<evidence type="ECO:0000256" key="2">
    <source>
        <dbReference type="ARBA" id="ARBA00022741"/>
    </source>
</evidence>
<organism evidence="5 6">
    <name type="scientific">Chryseobacterium indoltheticum</name>
    <dbReference type="NCBI Taxonomy" id="254"/>
    <lineage>
        <taxon>Bacteria</taxon>
        <taxon>Pseudomonadati</taxon>
        <taxon>Bacteroidota</taxon>
        <taxon>Flavobacteriia</taxon>
        <taxon>Flavobacteriales</taxon>
        <taxon>Weeksellaceae</taxon>
        <taxon>Chryseobacterium group</taxon>
        <taxon>Chryseobacterium</taxon>
    </lineage>
</organism>
<dbReference type="GO" id="GO:0016887">
    <property type="term" value="F:ATP hydrolysis activity"/>
    <property type="evidence" value="ECO:0007669"/>
    <property type="project" value="InterPro"/>
</dbReference>
<dbReference type="Gene3D" id="3.40.50.300">
    <property type="entry name" value="P-loop containing nucleotide triphosphate hydrolases"/>
    <property type="match status" value="1"/>
</dbReference>
<dbReference type="InterPro" id="IPR003593">
    <property type="entry name" value="AAA+_ATPase"/>
</dbReference>
<dbReference type="SUPFAM" id="SSF52540">
    <property type="entry name" value="P-loop containing nucleoside triphosphate hydrolases"/>
    <property type="match status" value="1"/>
</dbReference>
<keyword evidence="2" id="KW-0547">Nucleotide-binding</keyword>
<dbReference type="InterPro" id="IPR003439">
    <property type="entry name" value="ABC_transporter-like_ATP-bd"/>
</dbReference>
<keyword evidence="3 5" id="KW-0067">ATP-binding</keyword>
<dbReference type="PANTHER" id="PTHR42939:SF1">
    <property type="entry name" value="ABC TRANSPORTER ATP-BINDING PROTEIN ALBC-RELATED"/>
    <property type="match status" value="1"/>
</dbReference>
<proteinExistence type="predicted"/>
<sequence length="265" mass="29735">MSKYKHPSPNIKHQIFNNMIKIQNLKKTYGNATVLNIENLEIQKGETFGLVGNNGAGKTTLFSLVLDLIQPTTGFVSVDDIKVNESEAWKNKVSAFIDETFLIGYLTPEEYFYFIGELRGQNKASVDEFLKQFHDLFNGEIVNSGKYVRDLSKGNQKKVGIVGALIGKPEIIILDEPFANLDPSTQIKLKIMIRDFANENGVTFLISSHDLSHTTEVCNRIVVVNKGEVVRDIQTTPETLQDLEKYFADQVSLGKQEISTEKTSL</sequence>
<dbReference type="SMART" id="SM00382">
    <property type="entry name" value="AAA"/>
    <property type="match status" value="1"/>
</dbReference>
<feature type="domain" description="ABC transporter" evidence="4">
    <location>
        <begin position="20"/>
        <end position="251"/>
    </location>
</feature>
<dbReference type="InterPro" id="IPR027417">
    <property type="entry name" value="P-loop_NTPase"/>
</dbReference>
<dbReference type="InterPro" id="IPR051782">
    <property type="entry name" value="ABC_Transporter_VariousFunc"/>
</dbReference>
<evidence type="ECO:0000313" key="5">
    <source>
        <dbReference type="EMBL" id="SUX47095.1"/>
    </source>
</evidence>
<dbReference type="GO" id="GO:0005524">
    <property type="term" value="F:ATP binding"/>
    <property type="evidence" value="ECO:0007669"/>
    <property type="project" value="UniProtKB-KW"/>
</dbReference>
<dbReference type="Proteomes" id="UP000254282">
    <property type="component" value="Unassembled WGS sequence"/>
</dbReference>
<protein>
    <submittedName>
        <fullName evidence="5">Glutamine transport ATP-binding protein GlnQ</fullName>
    </submittedName>
</protein>
<evidence type="ECO:0000259" key="4">
    <source>
        <dbReference type="PROSITE" id="PS50893"/>
    </source>
</evidence>
<dbReference type="STRING" id="254.SAMN05421682_108131"/>
<reference evidence="5 6" key="1">
    <citation type="submission" date="2018-06" db="EMBL/GenBank/DDBJ databases">
        <authorList>
            <consortium name="Pathogen Informatics"/>
            <person name="Doyle S."/>
        </authorList>
    </citation>
    <scope>NUCLEOTIDE SEQUENCE [LARGE SCALE GENOMIC DNA]</scope>
    <source>
        <strain evidence="5 6">NCTC13532</strain>
    </source>
</reference>
<dbReference type="EMBL" id="UFVR01000004">
    <property type="protein sequence ID" value="SUX47095.1"/>
    <property type="molecule type" value="Genomic_DNA"/>
</dbReference>
<evidence type="ECO:0000313" key="6">
    <source>
        <dbReference type="Proteomes" id="UP000254282"/>
    </source>
</evidence>
<gene>
    <name evidence="5" type="primary">glnQ</name>
    <name evidence="5" type="ORF">NCTC13532_02656</name>
</gene>
<keyword evidence="1" id="KW-0813">Transport</keyword>